<organism evidence="3 4">
    <name type="scientific">Paenibacillus methanolicus</name>
    <dbReference type="NCBI Taxonomy" id="582686"/>
    <lineage>
        <taxon>Bacteria</taxon>
        <taxon>Bacillati</taxon>
        <taxon>Bacillota</taxon>
        <taxon>Bacilli</taxon>
        <taxon>Bacillales</taxon>
        <taxon>Paenibacillaceae</taxon>
        <taxon>Paenibacillus</taxon>
    </lineage>
</organism>
<dbReference type="SUPFAM" id="SSF52317">
    <property type="entry name" value="Class I glutamine amidotransferase-like"/>
    <property type="match status" value="1"/>
</dbReference>
<reference evidence="3 4" key="1">
    <citation type="submission" date="2019-07" db="EMBL/GenBank/DDBJ databases">
        <title>Genomic Encyclopedia of Type Strains, Phase III (KMG-III): the genomes of soil and plant-associated and newly described type strains.</title>
        <authorList>
            <person name="Whitman W."/>
        </authorList>
    </citation>
    <scope>NUCLEOTIDE SEQUENCE [LARGE SCALE GENOMIC DNA]</scope>
    <source>
        <strain evidence="3 4">BL24</strain>
    </source>
</reference>
<keyword evidence="1" id="KW-0732">Signal</keyword>
<keyword evidence="4" id="KW-1185">Reference proteome</keyword>
<comment type="caution">
    <text evidence="3">The sequence shown here is derived from an EMBL/GenBank/DDBJ whole genome shotgun (WGS) entry which is preliminary data.</text>
</comment>
<dbReference type="Gene3D" id="3.40.50.880">
    <property type="match status" value="1"/>
</dbReference>
<dbReference type="SMART" id="SM00736">
    <property type="entry name" value="CADG"/>
    <property type="match status" value="1"/>
</dbReference>
<dbReference type="GO" id="GO:0016020">
    <property type="term" value="C:membrane"/>
    <property type="evidence" value="ECO:0007669"/>
    <property type="project" value="InterPro"/>
</dbReference>
<feature type="signal peptide" evidence="1">
    <location>
        <begin position="1"/>
        <end position="34"/>
    </location>
</feature>
<dbReference type="RefSeq" id="WP_246183189.1">
    <property type="nucleotide sequence ID" value="NZ_VNHS01000001.1"/>
</dbReference>
<dbReference type="GO" id="GO:0005509">
    <property type="term" value="F:calcium ion binding"/>
    <property type="evidence" value="ECO:0007669"/>
    <property type="project" value="InterPro"/>
</dbReference>
<sequence>MLISNRKARGYFAIALSAQVALAALLPFSVPAMAEGPADPAPVIQPVGTANGKKVLFDNTHAQTAGAADWVIDGGFSDFGNALANSGYYVKELRKASPITLSDLQGYDVFVIPEANVPYKTSEQAAMVQYVQSGGSIFFVSDHYNADRNKNRWDASEVFNGYRRGAWSNPAQGMSAEEAGSAVMQGVASSDWLATNFGVRFRYNAIGDVGATNIVAPAQAFNITNGVTSVAMHAGSTLAIIDPNKAKGIVYLPSTTAKWGNAVDQGVYAGGGVAEGPYVAVSKFGAGKAGFIGDSSPVEDVTPKYLREETGGTKTTYDGFKEASDAKLLVNMVNWLATPESYTSLNQVSGLTLDQPTPLLSIETPQTSTEPQSEPWAAPAAGYKWWDASTFKSGSYGYASSPGGGGGTGTNVFFSEYVEGSSNNKAIEIYNGSGASISLSGFTIAQSNTTATISLTGTLASGGTYVVANASASSAILAKANLTSSSLAFNGDDAVTLKQNGTTIDVIGTAGSSFGTDKTLVRKSSVAAGSTSYVATQWDAYAADTITYLGSHAGGSSNAAPTVATPIADRSAAAGSGSFAVDAAGTFQDANGDAITLTAASSNSSVATVSVSGKTLTVTPVAAGSATITVTAGDGKGGTASDAFNVTVTSATAASLSESFDSGSKTAYTAGSVTLGSGAWYFDNALIGNSTSDRKNGTQSARVRAAGSIAMSFNAAKAVSVKVKHANFGTDTGATWKLQKSVNNGSTWTDVSVSYNSTSTLTEQTIAVNETGAVRFRILVAGTSGSRLNFDDFQIVN</sequence>
<evidence type="ECO:0000259" key="2">
    <source>
        <dbReference type="PROSITE" id="PS51841"/>
    </source>
</evidence>
<dbReference type="InterPro" id="IPR039975">
    <property type="entry name" value="IFT52"/>
</dbReference>
<dbReference type="Pfam" id="PF02368">
    <property type="entry name" value="Big_2"/>
    <property type="match status" value="1"/>
</dbReference>
<dbReference type="Pfam" id="PF00932">
    <property type="entry name" value="LTD"/>
    <property type="match status" value="1"/>
</dbReference>
<dbReference type="Gene3D" id="2.60.40.1080">
    <property type="match status" value="1"/>
</dbReference>
<evidence type="ECO:0000313" key="4">
    <source>
        <dbReference type="Proteomes" id="UP000323257"/>
    </source>
</evidence>
<protein>
    <submittedName>
        <fullName evidence="3">Ig-like protein group 2</fullName>
    </submittedName>
</protein>
<dbReference type="EMBL" id="VNHS01000001">
    <property type="protein sequence ID" value="TYP79751.1"/>
    <property type="molecule type" value="Genomic_DNA"/>
</dbReference>
<dbReference type="InterPro" id="IPR001322">
    <property type="entry name" value="Lamin_tail_dom"/>
</dbReference>
<dbReference type="PANTHER" id="PTHR12969">
    <property type="entry name" value="NGD5/OSM-6/IFT52"/>
    <property type="match status" value="1"/>
</dbReference>
<dbReference type="PANTHER" id="PTHR12969:SF7">
    <property type="entry name" value="INTRAFLAGELLAR TRANSPORT PROTEIN 52 HOMOLOG"/>
    <property type="match status" value="1"/>
</dbReference>
<dbReference type="Proteomes" id="UP000323257">
    <property type="component" value="Unassembled WGS sequence"/>
</dbReference>
<feature type="chain" id="PRO_5024303504" evidence="1">
    <location>
        <begin position="35"/>
        <end position="797"/>
    </location>
</feature>
<dbReference type="Gene3D" id="2.60.120.260">
    <property type="entry name" value="Galactose-binding domain-like"/>
    <property type="match status" value="1"/>
</dbReference>
<dbReference type="InterPro" id="IPR003343">
    <property type="entry name" value="Big_2"/>
</dbReference>
<evidence type="ECO:0000313" key="3">
    <source>
        <dbReference type="EMBL" id="TYP79751.1"/>
    </source>
</evidence>
<dbReference type="SUPFAM" id="SSF49313">
    <property type="entry name" value="Cadherin-like"/>
    <property type="match status" value="1"/>
</dbReference>
<dbReference type="PROSITE" id="PS51841">
    <property type="entry name" value="LTD"/>
    <property type="match status" value="1"/>
</dbReference>
<evidence type="ECO:0000256" key="1">
    <source>
        <dbReference type="SAM" id="SignalP"/>
    </source>
</evidence>
<gene>
    <name evidence="3" type="ORF">BCM02_101872</name>
</gene>
<dbReference type="AlphaFoldDB" id="A0A5S5CMN4"/>
<proteinExistence type="predicted"/>
<dbReference type="InterPro" id="IPR015919">
    <property type="entry name" value="Cadherin-like_sf"/>
</dbReference>
<feature type="domain" description="LTD" evidence="2">
    <location>
        <begin position="394"/>
        <end position="574"/>
    </location>
</feature>
<dbReference type="InterPro" id="IPR029062">
    <property type="entry name" value="Class_I_gatase-like"/>
</dbReference>
<accession>A0A5S5CMN4</accession>
<dbReference type="InterPro" id="IPR006644">
    <property type="entry name" value="Cadg"/>
</dbReference>
<name>A0A5S5CMN4_9BACL</name>